<dbReference type="InterPro" id="IPR003611">
    <property type="entry name" value="NUMOD3"/>
</dbReference>
<comment type="caution">
    <text evidence="4">The sequence shown here is derived from an EMBL/GenBank/DDBJ whole genome shotgun (WGS) entry which is preliminary data.</text>
</comment>
<evidence type="ECO:0000313" key="4">
    <source>
        <dbReference type="EMBL" id="PIW90325.1"/>
    </source>
</evidence>
<dbReference type="Proteomes" id="UP000229238">
    <property type="component" value="Unassembled WGS sequence"/>
</dbReference>
<feature type="domain" description="Nuclease associated modular" evidence="2">
    <location>
        <begin position="39"/>
        <end position="55"/>
    </location>
</feature>
<dbReference type="Pfam" id="PF07460">
    <property type="entry name" value="NUMOD3"/>
    <property type="match status" value="3"/>
</dbReference>
<feature type="domain" description="Nuclease associated modular" evidence="2">
    <location>
        <begin position="56"/>
        <end position="72"/>
    </location>
</feature>
<dbReference type="CDD" id="cd00085">
    <property type="entry name" value="HNHc"/>
    <property type="match status" value="1"/>
</dbReference>
<dbReference type="Gene3D" id="1.10.30.50">
    <property type="match status" value="1"/>
</dbReference>
<dbReference type="InterPro" id="IPR003615">
    <property type="entry name" value="HNH_nuc"/>
</dbReference>
<dbReference type="AlphaFoldDB" id="A0A2M7IKA6"/>
<dbReference type="SMART" id="SM00496">
    <property type="entry name" value="IENR2"/>
    <property type="match status" value="4"/>
</dbReference>
<dbReference type="InterPro" id="IPR002711">
    <property type="entry name" value="HNH"/>
</dbReference>
<accession>A0A2M7IKA6</accession>
<evidence type="ECO:0000259" key="2">
    <source>
        <dbReference type="SMART" id="SM00496"/>
    </source>
</evidence>
<dbReference type="GO" id="GO:0008270">
    <property type="term" value="F:zinc ion binding"/>
    <property type="evidence" value="ECO:0007669"/>
    <property type="project" value="InterPro"/>
</dbReference>
<gene>
    <name evidence="4" type="ORF">COZ92_01035</name>
</gene>
<feature type="region of interest" description="Disordered" evidence="1">
    <location>
        <begin position="44"/>
        <end position="82"/>
    </location>
</feature>
<reference evidence="5" key="1">
    <citation type="submission" date="2017-09" db="EMBL/GenBank/DDBJ databases">
        <title>Depth-based differentiation of microbial function through sediment-hosted aquifers and enrichment of novel symbionts in the deep terrestrial subsurface.</title>
        <authorList>
            <person name="Probst A.J."/>
            <person name="Ladd B."/>
            <person name="Jarett J.K."/>
            <person name="Geller-Mcgrath D.E."/>
            <person name="Sieber C.M.K."/>
            <person name="Emerson J.B."/>
            <person name="Anantharaman K."/>
            <person name="Thomas B.C."/>
            <person name="Malmstrom R."/>
            <person name="Stieglmeier M."/>
            <person name="Klingl A."/>
            <person name="Woyke T."/>
            <person name="Ryan C.M."/>
            <person name="Banfield J.F."/>
        </authorList>
    </citation>
    <scope>NUCLEOTIDE SEQUENCE [LARGE SCALE GENOMIC DNA]</scope>
</reference>
<protein>
    <recommendedName>
        <fullName evidence="6">HNH nuclease domain-containing protein</fullName>
    </recommendedName>
</protein>
<dbReference type="SUPFAM" id="SSF64496">
    <property type="entry name" value="DNA-binding domain of intron-encoded endonucleases"/>
    <property type="match status" value="1"/>
</dbReference>
<evidence type="ECO:0000259" key="3">
    <source>
        <dbReference type="SMART" id="SM00507"/>
    </source>
</evidence>
<organism evidence="4 5">
    <name type="scientific">Candidatus Nealsonbacteria bacterium CG_4_8_14_3_um_filter_40_11</name>
    <dbReference type="NCBI Taxonomy" id="1974690"/>
    <lineage>
        <taxon>Bacteria</taxon>
        <taxon>Candidatus Nealsoniibacteriota</taxon>
    </lineage>
</organism>
<proteinExistence type="predicted"/>
<dbReference type="EMBL" id="PFHH01000020">
    <property type="protein sequence ID" value="PIW90325.1"/>
    <property type="molecule type" value="Genomic_DNA"/>
</dbReference>
<sequence>MPKGIYPHKPSPRKGIPLPEEIRRKISEGMKGKKNALGKHFFLSEEAKRKISQRQRGRKLSEETKRKMSLAQTERYKDENERMKTSLAMKGIEHSEETKKKISAKQKGRKHLPQEGFQKGHKPYKIFKENPKTHIHDGYKRHPITVRHFDVHKLPEYRRKVSNSVKKLWQNPEYRRAHTGPNHRWWKGGLTKREETLAHALRVELRNWTKEVLERDNYICQKCGQRFEKIFLHTHHIKPISKYPSLILDVSNGITLCKNCHFTTESFGRKLEKSAKILLNAEKRQFINKISNNS</sequence>
<evidence type="ECO:0000256" key="1">
    <source>
        <dbReference type="SAM" id="MobiDB-lite"/>
    </source>
</evidence>
<dbReference type="GO" id="GO:0004519">
    <property type="term" value="F:endonuclease activity"/>
    <property type="evidence" value="ECO:0007669"/>
    <property type="project" value="InterPro"/>
</dbReference>
<evidence type="ECO:0000313" key="5">
    <source>
        <dbReference type="Proteomes" id="UP000229238"/>
    </source>
</evidence>
<feature type="domain" description="Nuclease associated modular" evidence="2">
    <location>
        <begin position="90"/>
        <end position="106"/>
    </location>
</feature>
<feature type="domain" description="Nuclease associated modular" evidence="2">
    <location>
        <begin position="14"/>
        <end position="30"/>
    </location>
</feature>
<dbReference type="GO" id="GO:0003677">
    <property type="term" value="F:DNA binding"/>
    <property type="evidence" value="ECO:0007669"/>
    <property type="project" value="InterPro"/>
</dbReference>
<feature type="domain" description="HNH nuclease" evidence="3">
    <location>
        <begin position="207"/>
        <end position="262"/>
    </location>
</feature>
<dbReference type="Pfam" id="PF01844">
    <property type="entry name" value="HNH"/>
    <property type="match status" value="1"/>
</dbReference>
<dbReference type="SMART" id="SM00507">
    <property type="entry name" value="HNHc"/>
    <property type="match status" value="1"/>
</dbReference>
<name>A0A2M7IKA6_9BACT</name>
<evidence type="ECO:0008006" key="6">
    <source>
        <dbReference type="Google" id="ProtNLM"/>
    </source>
</evidence>